<dbReference type="Proteomes" id="UP000051311">
    <property type="component" value="Unassembled WGS sequence"/>
</dbReference>
<dbReference type="SUPFAM" id="SSF89260">
    <property type="entry name" value="Collagen-binding domain"/>
    <property type="match status" value="1"/>
</dbReference>
<dbReference type="InterPro" id="IPR003961">
    <property type="entry name" value="FN3_dom"/>
</dbReference>
<organism evidence="3 4">
    <name type="scientific">Lactobacillus gallinarum DSM 10532 = JCM 2011</name>
    <dbReference type="NCBI Taxonomy" id="1423748"/>
    <lineage>
        <taxon>Bacteria</taxon>
        <taxon>Bacillati</taxon>
        <taxon>Bacillota</taxon>
        <taxon>Bacilli</taxon>
        <taxon>Lactobacillales</taxon>
        <taxon>Lactobacillaceae</taxon>
        <taxon>Lactobacillus</taxon>
    </lineage>
</organism>
<dbReference type="PROSITE" id="PS50853">
    <property type="entry name" value="FN3"/>
    <property type="match status" value="1"/>
</dbReference>
<name>A0A0R1NLN5_9LACO</name>
<feature type="chain" id="PRO_5006408501" evidence="1">
    <location>
        <begin position="31"/>
        <end position="470"/>
    </location>
</feature>
<dbReference type="InterPro" id="IPR036116">
    <property type="entry name" value="FN3_sf"/>
</dbReference>
<comment type="caution">
    <text evidence="3">The sequence shown here is derived from an EMBL/GenBank/DDBJ whole genome shotgun (WGS) entry which is preliminary data.</text>
</comment>
<gene>
    <name evidence="3" type="ORF">FC37_GL001460</name>
</gene>
<dbReference type="eggNOG" id="ENOG5030SFQ">
    <property type="taxonomic scope" value="Bacteria"/>
</dbReference>
<proteinExistence type="predicted"/>
<dbReference type="PATRIC" id="fig|1423748.3.peg.1521"/>
<feature type="domain" description="Fibronectin type-III" evidence="2">
    <location>
        <begin position="377"/>
        <end position="470"/>
    </location>
</feature>
<accession>A0A0R1NLN5</accession>
<evidence type="ECO:0000313" key="4">
    <source>
        <dbReference type="Proteomes" id="UP000051311"/>
    </source>
</evidence>
<dbReference type="InterPro" id="IPR013783">
    <property type="entry name" value="Ig-like_fold"/>
</dbReference>
<dbReference type="Pfam" id="PF00041">
    <property type="entry name" value="fn3"/>
    <property type="match status" value="1"/>
</dbReference>
<dbReference type="Gene3D" id="2.60.120.380">
    <property type="match status" value="1"/>
</dbReference>
<dbReference type="STRING" id="1423748.FC37_GL001460"/>
<dbReference type="SUPFAM" id="SSF49265">
    <property type="entry name" value="Fibronectin type III"/>
    <property type="match status" value="1"/>
</dbReference>
<feature type="signal peptide" evidence="1">
    <location>
        <begin position="1"/>
        <end position="30"/>
    </location>
</feature>
<dbReference type="AlphaFoldDB" id="A0A0R1NLN5"/>
<dbReference type="Gene3D" id="2.60.40.10">
    <property type="entry name" value="Immunoglobulins"/>
    <property type="match status" value="1"/>
</dbReference>
<evidence type="ECO:0000313" key="3">
    <source>
        <dbReference type="EMBL" id="KRL21374.1"/>
    </source>
</evidence>
<protein>
    <submittedName>
        <fullName evidence="3">Fibronectin domain-containing protein</fullName>
    </submittedName>
</protein>
<evidence type="ECO:0000259" key="2">
    <source>
        <dbReference type="PROSITE" id="PS50853"/>
    </source>
</evidence>
<dbReference type="CDD" id="cd00063">
    <property type="entry name" value="FN3"/>
    <property type="match status" value="1"/>
</dbReference>
<dbReference type="EMBL" id="AZEL01000047">
    <property type="protein sequence ID" value="KRL21374.1"/>
    <property type="molecule type" value="Genomic_DNA"/>
</dbReference>
<evidence type="ECO:0000256" key="1">
    <source>
        <dbReference type="SAM" id="SignalP"/>
    </source>
</evidence>
<sequence length="470" mass="52980">MLKVIKMKKIMTMALTSAALLGLSATTVQAGTYNPKNTTSFNINKRNHVTKGKIYKLHLPAAGRLVTNSNVTLKNSMEWTCIPYGKKKNTYYLRKGTYYLTSSKNANVKTAYTRLTKIRKNLETYVETKKDNDNSSLKARKIKIGQKIKAMGEMYNYDSIDYYSFTIDSPQMVTMKMTNNPIYQLGKGNIFSNMNVIMFDKDNSVGGSTMLYPEDFKVNGNKTASQSWYLAKGTYVFSVNTRGLYDFQLTAVPDTRMVPTDTEIESLKDTKDGVVATLRDALHAKTYELAWREKGSKAASFTSSSNTVEVSTAPATRYLERNGHKIPVQIGKKLVNGQTYDFVARGVSNPDYIRYGNPETDNYFGAWSKVVEHTYYAPSDATPGAVDLTIAKADNTYHNIHVVWEKIDSAQSYRIAYRQKGTSKWYYEVTDQASNAITGITRNRSYEVKLQALNGREEGPWSAIKTVFLK</sequence>
<reference evidence="3 4" key="1">
    <citation type="journal article" date="2015" name="Genome Announc.">
        <title>Expanding the biotechnology potential of lactobacilli through comparative genomics of 213 strains and associated genera.</title>
        <authorList>
            <person name="Sun Z."/>
            <person name="Harris H.M."/>
            <person name="McCann A."/>
            <person name="Guo C."/>
            <person name="Argimon S."/>
            <person name="Zhang W."/>
            <person name="Yang X."/>
            <person name="Jeffery I.B."/>
            <person name="Cooney J.C."/>
            <person name="Kagawa T.F."/>
            <person name="Liu W."/>
            <person name="Song Y."/>
            <person name="Salvetti E."/>
            <person name="Wrobel A."/>
            <person name="Rasinkangas P."/>
            <person name="Parkhill J."/>
            <person name="Rea M.C."/>
            <person name="O'Sullivan O."/>
            <person name="Ritari J."/>
            <person name="Douillard F.P."/>
            <person name="Paul Ross R."/>
            <person name="Yang R."/>
            <person name="Briner A.E."/>
            <person name="Felis G.E."/>
            <person name="de Vos W.M."/>
            <person name="Barrangou R."/>
            <person name="Klaenhammer T.R."/>
            <person name="Caufield P.W."/>
            <person name="Cui Y."/>
            <person name="Zhang H."/>
            <person name="O'Toole P.W."/>
        </authorList>
    </citation>
    <scope>NUCLEOTIDE SEQUENCE [LARGE SCALE GENOMIC DNA]</scope>
    <source>
        <strain evidence="3 4">DSM 10532</strain>
    </source>
</reference>
<keyword evidence="1" id="KW-0732">Signal</keyword>